<evidence type="ECO:0000313" key="1">
    <source>
        <dbReference type="EMBL" id="KKS12680.1"/>
    </source>
</evidence>
<name>A0A0G0WII1_9BACT</name>
<dbReference type="Proteomes" id="UP000034380">
    <property type="component" value="Unassembled WGS sequence"/>
</dbReference>
<reference evidence="1 2" key="1">
    <citation type="journal article" date="2015" name="Nature">
        <title>rRNA introns, odd ribosomes, and small enigmatic genomes across a large radiation of phyla.</title>
        <authorList>
            <person name="Brown C.T."/>
            <person name="Hug L.A."/>
            <person name="Thomas B.C."/>
            <person name="Sharon I."/>
            <person name="Castelle C.J."/>
            <person name="Singh A."/>
            <person name="Wilkins M.J."/>
            <person name="Williams K.H."/>
            <person name="Banfield J.F."/>
        </authorList>
    </citation>
    <scope>NUCLEOTIDE SEQUENCE [LARGE SCALE GENOMIC DNA]</scope>
</reference>
<comment type="caution">
    <text evidence="1">The sequence shown here is derived from an EMBL/GenBank/DDBJ whole genome shotgun (WGS) entry which is preliminary data.</text>
</comment>
<proteinExistence type="predicted"/>
<dbReference type="AlphaFoldDB" id="A0A0G0WII1"/>
<gene>
    <name evidence="1" type="ORF">UU70_C0036G0003</name>
</gene>
<organism evidence="1 2">
    <name type="scientific">Candidatus Yanofskybacteria bacterium GW2011_GWA1_41_6</name>
    <dbReference type="NCBI Taxonomy" id="1619020"/>
    <lineage>
        <taxon>Bacteria</taxon>
        <taxon>Candidatus Yanofskyibacteriota</taxon>
    </lineage>
</organism>
<sequence length="94" mass="10740">MGDILHKIWAVNANWNAGNGWNVNANSVDNPNAWNESNQVLARNFLRSRTLLWGFCLFLPSAEHAPDFSEVLRKGDVFFIIQGFNFPSDLKEKF</sequence>
<protein>
    <submittedName>
        <fullName evidence="1">Uncharacterized protein</fullName>
    </submittedName>
</protein>
<dbReference type="EMBL" id="LCBQ01000036">
    <property type="protein sequence ID" value="KKS12680.1"/>
    <property type="molecule type" value="Genomic_DNA"/>
</dbReference>
<accession>A0A0G0WII1</accession>
<evidence type="ECO:0000313" key="2">
    <source>
        <dbReference type="Proteomes" id="UP000034380"/>
    </source>
</evidence>